<dbReference type="PANTHER" id="PTHR11814">
    <property type="entry name" value="SULFATE TRANSPORTER"/>
    <property type="match status" value="1"/>
</dbReference>
<feature type="transmembrane region" description="Helical" evidence="5">
    <location>
        <begin position="371"/>
        <end position="394"/>
    </location>
</feature>
<sequence>MEEMVRCQIKIDRPMYEHDQLRKDFDYNKSKSNCSSCQNCSDTTFKKIVLRTIPILEWLGHYKWKRHFVADLISGFTVAIMHIPQGMAYGLLGNVPPVVGIYMAFFPVLIYFFLGTSRHNSMGTFAVVCLMTGKAVLEHSHPSFFSKKLEVNVSNENPHIASVPDLYYSPIEVATAVTFTVALFQLAMYALRLGAVSALLSETLVSGFTTGAAFQVIASQIKDLLGLSIPRHKGLFVVINTLRSVVQEISTINYAAVTISAVTILVTFLNNELLKPVVAKKSSFPVPIELIAIVVGTLVSKYCNLEEIYHIKTVGEIPSGLPEPSIPPLSLIKSIWLDGFIIAIVSYTITLSMALIFAQKLNYEVDANQELLAQGAGNIFGSFFSCMPFTASLSRSTIQQVVGGKTQIASIVSCSILLFVLLWIGPFFEPLPKSVLASVIVVALKGMVMQVTALYKFWKFSKMDALVWLATFLTVVFVSIEIGLLIGVIMSLATIFVLSLKPHTCLLGSVPHTDIYIDISRYNGVSEKICKFASIRNILQAVEIPGLKIFQYCGGINFATRNTFKTELLRLVDINPQKELIYRKKLTKYADEVKPVYEMIAKCGLLDHKSSIRTFPTIHDAVECATEIFTINASTISTIMSYGGSS</sequence>
<keyword evidence="4 5" id="KW-0472">Membrane</keyword>
<evidence type="ECO:0000256" key="4">
    <source>
        <dbReference type="ARBA" id="ARBA00023136"/>
    </source>
</evidence>
<keyword evidence="2 5" id="KW-0812">Transmembrane</keyword>
<evidence type="ECO:0000259" key="6">
    <source>
        <dbReference type="Pfam" id="PF00916"/>
    </source>
</evidence>
<evidence type="ECO:0000256" key="3">
    <source>
        <dbReference type="ARBA" id="ARBA00022989"/>
    </source>
</evidence>
<feature type="transmembrane region" description="Helical" evidence="5">
    <location>
        <begin position="252"/>
        <end position="271"/>
    </location>
</feature>
<dbReference type="InterPro" id="IPR036513">
    <property type="entry name" value="STAS_dom_sf"/>
</dbReference>
<dbReference type="AlphaFoldDB" id="A0A482WAG2"/>
<dbReference type="STRING" id="1661398.A0A482WAG2"/>
<evidence type="ECO:0000256" key="5">
    <source>
        <dbReference type="SAM" id="Phobius"/>
    </source>
</evidence>
<reference evidence="7 8" key="1">
    <citation type="submission" date="2017-03" db="EMBL/GenBank/DDBJ databases">
        <title>Genome of the blue death feigning beetle - Asbolus verrucosus.</title>
        <authorList>
            <person name="Rider S.D."/>
        </authorList>
    </citation>
    <scope>NUCLEOTIDE SEQUENCE [LARGE SCALE GENOMIC DNA]</scope>
    <source>
        <strain evidence="7">Butters</strain>
        <tissue evidence="7">Head and leg muscle</tissue>
    </source>
</reference>
<dbReference type="Pfam" id="PF00916">
    <property type="entry name" value="Sulfate_transp"/>
    <property type="match status" value="1"/>
</dbReference>
<feature type="transmembrane region" description="Helical" evidence="5">
    <location>
        <begin position="467"/>
        <end position="500"/>
    </location>
</feature>
<dbReference type="GO" id="GO:0055085">
    <property type="term" value="P:transmembrane transport"/>
    <property type="evidence" value="ECO:0007669"/>
    <property type="project" value="InterPro"/>
</dbReference>
<comment type="subcellular location">
    <subcellularLocation>
        <location evidence="1">Membrane</location>
        <topology evidence="1">Multi-pass membrane protein</topology>
    </subcellularLocation>
</comment>
<dbReference type="InterPro" id="IPR011547">
    <property type="entry name" value="SLC26A/SulP_dom"/>
</dbReference>
<feature type="transmembrane region" description="Helical" evidence="5">
    <location>
        <begin position="434"/>
        <end position="455"/>
    </location>
</feature>
<dbReference type="Proteomes" id="UP000292052">
    <property type="component" value="Unassembled WGS sequence"/>
</dbReference>
<organism evidence="7 8">
    <name type="scientific">Asbolus verrucosus</name>
    <name type="common">Desert ironclad beetle</name>
    <dbReference type="NCBI Taxonomy" id="1661398"/>
    <lineage>
        <taxon>Eukaryota</taxon>
        <taxon>Metazoa</taxon>
        <taxon>Ecdysozoa</taxon>
        <taxon>Arthropoda</taxon>
        <taxon>Hexapoda</taxon>
        <taxon>Insecta</taxon>
        <taxon>Pterygota</taxon>
        <taxon>Neoptera</taxon>
        <taxon>Endopterygota</taxon>
        <taxon>Coleoptera</taxon>
        <taxon>Polyphaga</taxon>
        <taxon>Cucujiformia</taxon>
        <taxon>Tenebrionidae</taxon>
        <taxon>Pimeliinae</taxon>
        <taxon>Asbolus</taxon>
    </lineage>
</organism>
<keyword evidence="3 5" id="KW-1133">Transmembrane helix</keyword>
<dbReference type="OrthoDB" id="288203at2759"/>
<accession>A0A482WAG2</accession>
<feature type="transmembrane region" description="Helical" evidence="5">
    <location>
        <begin position="95"/>
        <end position="114"/>
    </location>
</feature>
<dbReference type="NCBIfam" id="TIGR00815">
    <property type="entry name" value="sulP"/>
    <property type="match status" value="1"/>
</dbReference>
<keyword evidence="8" id="KW-1185">Reference proteome</keyword>
<evidence type="ECO:0000313" key="8">
    <source>
        <dbReference type="Proteomes" id="UP000292052"/>
    </source>
</evidence>
<name>A0A482WAG2_ASBVE</name>
<dbReference type="EMBL" id="QDEB01010062">
    <property type="protein sequence ID" value="RZC42192.1"/>
    <property type="molecule type" value="Genomic_DNA"/>
</dbReference>
<comment type="caution">
    <text evidence="7">The sequence shown here is derived from an EMBL/GenBank/DDBJ whole genome shotgun (WGS) entry which is preliminary data.</text>
</comment>
<evidence type="ECO:0000256" key="1">
    <source>
        <dbReference type="ARBA" id="ARBA00004141"/>
    </source>
</evidence>
<dbReference type="GO" id="GO:0016020">
    <property type="term" value="C:membrane"/>
    <property type="evidence" value="ECO:0007669"/>
    <property type="project" value="UniProtKB-SubCell"/>
</dbReference>
<feature type="transmembrane region" description="Helical" evidence="5">
    <location>
        <begin position="335"/>
        <end position="359"/>
    </location>
</feature>
<feature type="transmembrane region" description="Helical" evidence="5">
    <location>
        <begin position="173"/>
        <end position="191"/>
    </location>
</feature>
<feature type="transmembrane region" description="Helical" evidence="5">
    <location>
        <begin position="198"/>
        <end position="218"/>
    </location>
</feature>
<dbReference type="InterPro" id="IPR001902">
    <property type="entry name" value="SLC26A/SulP_fam"/>
</dbReference>
<dbReference type="Gene3D" id="3.30.750.24">
    <property type="entry name" value="STAS domain"/>
    <property type="match status" value="1"/>
</dbReference>
<feature type="domain" description="SLC26A/SulP transporter" evidence="6">
    <location>
        <begin position="68"/>
        <end position="471"/>
    </location>
</feature>
<evidence type="ECO:0000313" key="7">
    <source>
        <dbReference type="EMBL" id="RZC42192.1"/>
    </source>
</evidence>
<gene>
    <name evidence="7" type="ORF">BDFB_002705</name>
</gene>
<evidence type="ECO:0000256" key="2">
    <source>
        <dbReference type="ARBA" id="ARBA00022692"/>
    </source>
</evidence>
<protein>
    <submittedName>
        <fullName evidence="7">Solute carrier family 26 member 10</fullName>
    </submittedName>
</protein>
<feature type="transmembrane region" description="Helical" evidence="5">
    <location>
        <begin position="406"/>
        <end position="428"/>
    </location>
</feature>
<proteinExistence type="predicted"/>